<evidence type="ECO:0000256" key="1">
    <source>
        <dbReference type="SAM" id="MobiDB-lite"/>
    </source>
</evidence>
<name>E2Q3L5_STRCL</name>
<protein>
    <submittedName>
        <fullName evidence="2">Uncharacterized protein</fullName>
    </submittedName>
</protein>
<dbReference type="AlphaFoldDB" id="E2Q3L5"/>
<dbReference type="Proteomes" id="UP000002357">
    <property type="component" value="Chromosome"/>
</dbReference>
<dbReference type="EMBL" id="CM000913">
    <property type="protein sequence ID" value="EFG06835.1"/>
    <property type="molecule type" value="Genomic_DNA"/>
</dbReference>
<sequence length="50" mass="5455">MVSVTSRGRTVGANRPAPTVDTRWPTGEGRSLSTLRDGHTECDHRTVSFV</sequence>
<evidence type="ECO:0000313" key="2">
    <source>
        <dbReference type="EMBL" id="EFG06835.1"/>
    </source>
</evidence>
<accession>E2Q3L5</accession>
<feature type="region of interest" description="Disordered" evidence="1">
    <location>
        <begin position="1"/>
        <end position="37"/>
    </location>
</feature>
<reference evidence="2 3" key="1">
    <citation type="journal article" date="2010" name="Genome Biol. Evol.">
        <title>The sequence of a 1.8-mb bacterial linear plasmid reveals a rich evolutionary reservoir of secondary metabolic pathways.</title>
        <authorList>
            <person name="Medema M.H."/>
            <person name="Trefzer A."/>
            <person name="Kovalchuk A."/>
            <person name="van den Berg M."/>
            <person name="Mueller U."/>
            <person name="Heijne W."/>
            <person name="Wu L."/>
            <person name="Alam M.T."/>
            <person name="Ronning C.M."/>
            <person name="Nierman W.C."/>
            <person name="Bovenberg R.A.L."/>
            <person name="Breitling R."/>
            <person name="Takano E."/>
        </authorList>
    </citation>
    <scope>NUCLEOTIDE SEQUENCE [LARGE SCALE GENOMIC DNA]</scope>
    <source>
        <strain evidence="3">ATCC 27064 / DSM 738 / JCM 4710 / NBRC 13307 / NCIMB 12785 / NRRL 3585 / VKM Ac-602</strain>
    </source>
</reference>
<proteinExistence type="predicted"/>
<gene>
    <name evidence="2" type="ORF">SCLAV_1761</name>
</gene>
<keyword evidence="3" id="KW-1185">Reference proteome</keyword>
<evidence type="ECO:0000313" key="3">
    <source>
        <dbReference type="Proteomes" id="UP000002357"/>
    </source>
</evidence>
<organism evidence="2 3">
    <name type="scientific">Streptomyces clavuligerus</name>
    <dbReference type="NCBI Taxonomy" id="1901"/>
    <lineage>
        <taxon>Bacteria</taxon>
        <taxon>Bacillati</taxon>
        <taxon>Actinomycetota</taxon>
        <taxon>Actinomycetes</taxon>
        <taxon>Kitasatosporales</taxon>
        <taxon>Streptomycetaceae</taxon>
        <taxon>Streptomyces</taxon>
    </lineage>
</organism>